<evidence type="ECO:0000313" key="3">
    <source>
        <dbReference type="Proteomes" id="UP000617402"/>
    </source>
</evidence>
<dbReference type="InterPro" id="IPR002489">
    <property type="entry name" value="Glu_synth_asu_C"/>
</dbReference>
<dbReference type="InterPro" id="IPR036485">
    <property type="entry name" value="Glu_synth_asu_C_sf"/>
</dbReference>
<dbReference type="InterPro" id="IPR012061">
    <property type="entry name" value="Glu_synth_lsu_3"/>
</dbReference>
<evidence type="ECO:0000259" key="1">
    <source>
        <dbReference type="Pfam" id="PF01493"/>
    </source>
</evidence>
<name>A0ABR7SZH6_HELCL</name>
<keyword evidence="3" id="KW-1185">Reference proteome</keyword>
<dbReference type="CDD" id="cd00981">
    <property type="entry name" value="arch_gltB"/>
    <property type="match status" value="1"/>
</dbReference>
<dbReference type="Pfam" id="PF01493">
    <property type="entry name" value="GXGXG"/>
    <property type="match status" value="1"/>
</dbReference>
<dbReference type="SUPFAM" id="SSF69336">
    <property type="entry name" value="Alpha subunit of glutamate synthase, C-terminal domain"/>
    <property type="match status" value="1"/>
</dbReference>
<feature type="domain" description="Glutamate synthase alpha subunit C-terminal" evidence="1">
    <location>
        <begin position="34"/>
        <end position="201"/>
    </location>
</feature>
<dbReference type="InterPro" id="IPR035710">
    <property type="entry name" value="Archaeal_gltB"/>
</dbReference>
<comment type="caution">
    <text evidence="2">The sequence shown here is derived from an EMBL/GenBank/DDBJ whole genome shotgun (WGS) entry which is preliminary data.</text>
</comment>
<gene>
    <name evidence="2" type="ORF">H1S01_05350</name>
</gene>
<accession>A0ABR7SZH6</accession>
<dbReference type="Proteomes" id="UP000617402">
    <property type="component" value="Unassembled WGS sequence"/>
</dbReference>
<dbReference type="EMBL" id="JACVHF010000003">
    <property type="protein sequence ID" value="MBC9783935.1"/>
    <property type="molecule type" value="Genomic_DNA"/>
</dbReference>
<dbReference type="PANTHER" id="PTHR39673">
    <property type="entry name" value="TUNGSTEN FORMYLMETHANOFURAN DEHYDROGENASE, SUBUNIT C (FWDC)"/>
    <property type="match status" value="1"/>
</dbReference>
<organism evidence="2 3">
    <name type="scientific">Heliobacterium chlorum</name>
    <dbReference type="NCBI Taxonomy" id="2698"/>
    <lineage>
        <taxon>Bacteria</taxon>
        <taxon>Bacillati</taxon>
        <taxon>Bacillota</taxon>
        <taxon>Clostridia</taxon>
        <taxon>Eubacteriales</taxon>
        <taxon>Heliobacteriaceae</taxon>
        <taxon>Heliobacterium</taxon>
    </lineage>
</organism>
<evidence type="ECO:0000313" key="2">
    <source>
        <dbReference type="EMBL" id="MBC9783935.1"/>
    </source>
</evidence>
<dbReference type="Gene3D" id="2.160.20.60">
    <property type="entry name" value="Glutamate synthase, alpha subunit, C-terminal domain"/>
    <property type="match status" value="1"/>
</dbReference>
<sequence length="250" mass="27288">MFTVSRRIDAQGLYYKELNQLVRQAFSEGVTEVLLDNVNGQRYIGDGISGDGSIIIHGTPGNDMAAYMNGLQIVVHGNAQDATGNTMNEGTIIVHGDAGDTVGYAMRGGEIFIKGSVGYRVGIHMKEYMKKNPVIVVGGKAGAFFGEYMAGGILILLGLSGREGYPIVGDYCGTGMHGGVMYIRGQVEEYKLGKEVKIVEMTAEDQSILERYVSRYADYFGYDKEDILAQPFSKLIPYNKRPYGNLYTGV</sequence>
<dbReference type="PIRSF" id="PIRSF006519">
    <property type="entry name" value="GOGAT_dom3"/>
    <property type="match status" value="1"/>
</dbReference>
<dbReference type="PANTHER" id="PTHR39673:SF5">
    <property type="entry name" value="TUNGSTEN-CONTAINING FORMYLMETHANOFURAN DEHYDROGENASE 2 SUBUNIT C"/>
    <property type="match status" value="1"/>
</dbReference>
<reference evidence="2 3" key="1">
    <citation type="submission" date="2020-07" db="EMBL/GenBank/DDBJ databases">
        <title>Draft whole-genome sequence of Heliobacterium chlorum DSM 3682, type strain.</title>
        <authorList>
            <person name="Kyndt J.A."/>
            <person name="Meyer T.E."/>
            <person name="Imhoff J.F."/>
        </authorList>
    </citation>
    <scope>NUCLEOTIDE SEQUENCE [LARGE SCALE GENOMIC DNA]</scope>
    <source>
        <strain evidence="2 3">DSM 3682</strain>
    </source>
</reference>
<protein>
    <recommendedName>
        <fullName evidence="1">Glutamate synthase alpha subunit C-terminal domain-containing protein</fullName>
    </recommendedName>
</protein>
<proteinExistence type="predicted"/>